<protein>
    <submittedName>
        <fullName evidence="1">Uncharacterized protein</fullName>
    </submittedName>
</protein>
<evidence type="ECO:0000313" key="1">
    <source>
        <dbReference type="EMBL" id="VTQ84290.1"/>
    </source>
</evidence>
<gene>
    <name evidence="1" type="ORF">NCTC503_00514</name>
</gene>
<name>A0A4U9R6G7_HATHI</name>
<proteinExistence type="predicted"/>
<organism evidence="1 2">
    <name type="scientific">Hathewaya histolytica</name>
    <name type="common">Clostridium histolyticum</name>
    <dbReference type="NCBI Taxonomy" id="1498"/>
    <lineage>
        <taxon>Bacteria</taxon>
        <taxon>Bacillati</taxon>
        <taxon>Bacillota</taxon>
        <taxon>Clostridia</taxon>
        <taxon>Eubacteriales</taxon>
        <taxon>Clostridiaceae</taxon>
        <taxon>Hathewaya</taxon>
    </lineage>
</organism>
<reference evidence="1 2" key="1">
    <citation type="submission" date="2019-05" db="EMBL/GenBank/DDBJ databases">
        <authorList>
            <consortium name="Pathogen Informatics"/>
        </authorList>
    </citation>
    <scope>NUCLEOTIDE SEQUENCE [LARGE SCALE GENOMIC DNA]</scope>
    <source>
        <strain evidence="1 2">NCTC503</strain>
    </source>
</reference>
<dbReference type="AlphaFoldDB" id="A0A4U9R6G7"/>
<dbReference type="KEGG" id="hhw:NCTC503_00514"/>
<accession>A0A4U9R6G7</accession>
<evidence type="ECO:0000313" key="2">
    <source>
        <dbReference type="Proteomes" id="UP000308489"/>
    </source>
</evidence>
<sequence>MNDYNKRSVCNKIEKLIDGEVSENNKHDIFNEISVYFKNQV</sequence>
<keyword evidence="2" id="KW-1185">Reference proteome</keyword>
<dbReference type="Proteomes" id="UP000308489">
    <property type="component" value="Chromosome 1"/>
</dbReference>
<dbReference type="EMBL" id="LR590481">
    <property type="protein sequence ID" value="VTQ84290.1"/>
    <property type="molecule type" value="Genomic_DNA"/>
</dbReference>